<dbReference type="Pfam" id="PF11969">
    <property type="entry name" value="DcpS_C"/>
    <property type="match status" value="1"/>
</dbReference>
<proteinExistence type="predicted"/>
<dbReference type="EMBL" id="CP119908">
    <property type="protein sequence ID" value="WFD18135.1"/>
    <property type="molecule type" value="Genomic_DNA"/>
</dbReference>
<evidence type="ECO:0008006" key="3">
    <source>
        <dbReference type="Google" id="ProtNLM"/>
    </source>
</evidence>
<dbReference type="InterPro" id="IPR036265">
    <property type="entry name" value="HIT-like_sf"/>
</dbReference>
<dbReference type="GO" id="GO:0030983">
    <property type="term" value="F:mismatched DNA binding"/>
    <property type="evidence" value="ECO:0007669"/>
    <property type="project" value="TreeGrafter"/>
</dbReference>
<dbReference type="PANTHER" id="PTHR12486:SF4">
    <property type="entry name" value="APRATAXIN"/>
    <property type="match status" value="1"/>
</dbReference>
<organism evidence="1 2">
    <name type="scientific">Malassezia caprae</name>
    <dbReference type="NCBI Taxonomy" id="1381934"/>
    <lineage>
        <taxon>Eukaryota</taxon>
        <taxon>Fungi</taxon>
        <taxon>Dikarya</taxon>
        <taxon>Basidiomycota</taxon>
        <taxon>Ustilaginomycotina</taxon>
        <taxon>Malasseziomycetes</taxon>
        <taxon>Malasseziales</taxon>
        <taxon>Malasseziaceae</taxon>
        <taxon>Malassezia</taxon>
    </lineage>
</organism>
<dbReference type="Gene3D" id="3.30.428.10">
    <property type="entry name" value="HIT-like"/>
    <property type="match status" value="1"/>
</dbReference>
<dbReference type="GO" id="GO:0005634">
    <property type="term" value="C:nucleus"/>
    <property type="evidence" value="ECO:0007669"/>
    <property type="project" value="TreeGrafter"/>
</dbReference>
<dbReference type="AlphaFoldDB" id="A0AAF0E3Y9"/>
<dbReference type="GO" id="GO:0033699">
    <property type="term" value="F:DNA 5'-adenosine monophosphate hydrolase activity"/>
    <property type="evidence" value="ECO:0007669"/>
    <property type="project" value="TreeGrafter"/>
</dbReference>
<evidence type="ECO:0000313" key="1">
    <source>
        <dbReference type="EMBL" id="WFD18135.1"/>
    </source>
</evidence>
<dbReference type="GO" id="GO:0003697">
    <property type="term" value="F:single-stranded DNA binding"/>
    <property type="evidence" value="ECO:0007669"/>
    <property type="project" value="TreeGrafter"/>
</dbReference>
<dbReference type="SUPFAM" id="SSF54197">
    <property type="entry name" value="HIT-like"/>
    <property type="match status" value="1"/>
</dbReference>
<dbReference type="GO" id="GO:1990165">
    <property type="term" value="F:single-strand break-containing DNA binding"/>
    <property type="evidence" value="ECO:0007669"/>
    <property type="project" value="TreeGrafter"/>
</dbReference>
<evidence type="ECO:0000313" key="2">
    <source>
        <dbReference type="Proteomes" id="UP001220961"/>
    </source>
</evidence>
<keyword evidence="2" id="KW-1185">Reference proteome</keyword>
<dbReference type="PROSITE" id="PS00892">
    <property type="entry name" value="HIT_1"/>
    <property type="match status" value="1"/>
</dbReference>
<accession>A0AAF0E3Y9</accession>
<gene>
    <name evidence="1" type="ORF">MCAP1_000347</name>
</gene>
<dbReference type="GO" id="GO:0000012">
    <property type="term" value="P:single strand break repair"/>
    <property type="evidence" value="ECO:0007669"/>
    <property type="project" value="TreeGrafter"/>
</dbReference>
<dbReference type="PANTHER" id="PTHR12486">
    <property type="entry name" value="APRATAXIN-RELATED"/>
    <property type="match status" value="1"/>
</dbReference>
<reference evidence="1" key="1">
    <citation type="submission" date="2023-03" db="EMBL/GenBank/DDBJ databases">
        <title>Mating type loci evolution in Malassezia.</title>
        <authorList>
            <person name="Coelho M.A."/>
        </authorList>
    </citation>
    <scope>NUCLEOTIDE SEQUENCE</scope>
    <source>
        <strain evidence="1">CBS 10434</strain>
    </source>
</reference>
<dbReference type="GO" id="GO:0003725">
    <property type="term" value="F:double-stranded RNA binding"/>
    <property type="evidence" value="ECO:0007669"/>
    <property type="project" value="TreeGrafter"/>
</dbReference>
<dbReference type="Proteomes" id="UP001220961">
    <property type="component" value="Chromosome 1"/>
</dbReference>
<protein>
    <recommendedName>
        <fullName evidence="3">HIT domain-containing protein</fullName>
    </recommendedName>
</protein>
<sequence>MRLPRLLLARETAPWTMAGQKGSWNLALRRIAEKKDPSEITRDNVIAWDDHTYVIYDGYPKSQFHFLILPRIPFVIAEESPQGKKNMVTVPPRDMESIRSLLASRYAPAVLGRIAAMEQRYADLDSGDGLEWGVRSGFHAVPSMRHLHLHVISDDLVSDRLKQRKHYLSFHPRMGIWLPLAEAQALADAGQRLPHTDEEYEEGLRKPLYSLDMSRTYNTVPEIKQYLLERWRSMRVAPLSAPTKP</sequence>
<dbReference type="InterPro" id="IPR019808">
    <property type="entry name" value="Histidine_triad_CS"/>
</dbReference>
<name>A0AAF0E3Y9_9BASI</name>